<dbReference type="InterPro" id="IPR032284">
    <property type="entry name" value="RecQ_Zn-bd"/>
</dbReference>
<dbReference type="Pfam" id="PF00270">
    <property type="entry name" value="DEAD"/>
    <property type="match status" value="1"/>
</dbReference>
<dbReference type="InterPro" id="IPR014001">
    <property type="entry name" value="Helicase_ATP-bd"/>
</dbReference>
<dbReference type="PROSITE" id="PS51192">
    <property type="entry name" value="HELICASE_ATP_BIND_1"/>
    <property type="match status" value="1"/>
</dbReference>
<evidence type="ECO:0000256" key="8">
    <source>
        <dbReference type="ARBA" id="ARBA00023235"/>
    </source>
</evidence>
<dbReference type="Pfam" id="PF16124">
    <property type="entry name" value="RecQ_Zn_bind"/>
    <property type="match status" value="1"/>
</dbReference>
<dbReference type="EMBL" id="LR134479">
    <property type="protein sequence ID" value="VEI22164.1"/>
    <property type="molecule type" value="Genomic_DNA"/>
</dbReference>
<dbReference type="NCBIfam" id="TIGR00614">
    <property type="entry name" value="recQ_fam"/>
    <property type="match status" value="1"/>
</dbReference>
<dbReference type="GO" id="GO:0006310">
    <property type="term" value="P:DNA recombination"/>
    <property type="evidence" value="ECO:0007669"/>
    <property type="project" value="InterPro"/>
</dbReference>
<gene>
    <name evidence="15" type="primary">recQ</name>
    <name evidence="15" type="ORF">NCTC10207_00231</name>
</gene>
<dbReference type="GO" id="GO:0006281">
    <property type="term" value="P:DNA repair"/>
    <property type="evidence" value="ECO:0007669"/>
    <property type="project" value="TreeGrafter"/>
</dbReference>
<dbReference type="SMART" id="SM00487">
    <property type="entry name" value="DEXDc"/>
    <property type="match status" value="1"/>
</dbReference>
<keyword evidence="5 15" id="KW-0347">Helicase</keyword>
<dbReference type="InterPro" id="IPR027417">
    <property type="entry name" value="P-loop_NTPase"/>
</dbReference>
<keyword evidence="6" id="KW-0067">ATP-binding</keyword>
<dbReference type="PANTHER" id="PTHR13710">
    <property type="entry name" value="DNA HELICASE RECQ FAMILY MEMBER"/>
    <property type="match status" value="1"/>
</dbReference>
<dbReference type="Gene3D" id="3.40.50.300">
    <property type="entry name" value="P-loop containing nucleotide triphosphate hydrolases"/>
    <property type="match status" value="2"/>
</dbReference>
<comment type="catalytic activity">
    <reaction evidence="9">
        <text>Couples ATP hydrolysis with the unwinding of duplex DNA by translocating in the 3'-5' direction.</text>
        <dbReference type="EC" id="5.6.2.4"/>
    </reaction>
</comment>
<dbReference type="InterPro" id="IPR001650">
    <property type="entry name" value="Helicase_C-like"/>
</dbReference>
<dbReference type="InterPro" id="IPR002464">
    <property type="entry name" value="DNA/RNA_helicase_DEAH_CS"/>
</dbReference>
<evidence type="ECO:0000259" key="14">
    <source>
        <dbReference type="PROSITE" id="PS51194"/>
    </source>
</evidence>
<dbReference type="GO" id="GO:0043590">
    <property type="term" value="C:bacterial nucleoid"/>
    <property type="evidence" value="ECO:0007669"/>
    <property type="project" value="TreeGrafter"/>
</dbReference>
<dbReference type="PROSITE" id="PS51194">
    <property type="entry name" value="HELICASE_CTER"/>
    <property type="match status" value="1"/>
</dbReference>
<feature type="domain" description="Helicase C-terminal" evidence="14">
    <location>
        <begin position="259"/>
        <end position="405"/>
    </location>
</feature>
<dbReference type="Pfam" id="PF00271">
    <property type="entry name" value="Helicase_C"/>
    <property type="match status" value="1"/>
</dbReference>
<sequence length="732" mass="79227">MNSNHFASPQAQPLPTRARTLLAALTNNPHAAFHTGQYQAIEALVAHRRRVLVVQRTGWGKSAVYFIAALLLREQGAGPALIISPLLALMRDQVAAAERAGVRAAMLNSSNVTDWDDIRTRLESDQIDVLLISPERLNNPAFRDEWLPQLAPRLGLLVVDEAHCISDWGHDFRPDYRRIGRLIDDLPPRIPVLATTATANERVGADIAEQLAAHPPTGRTPDPDSAEPQKVLTLRGPLTRDSLRLGVLHLKEPAERIGWLIAHLNTLPGSGIIYTLTVSAAQDTARALANAGYRVLPYTGGMDAEERITAEEALKNNQVKALVATSALGMGFDKPDLGFVVHLGAPSSAVSYYQQVGRAGRGAINADVLLLPGPEDTAIWEYFATASMPDETNAHAVLTALAEEPEGLSIPALESRVQLRRTTLELLLKVLSVEGAVHKNKSRWASTGTPWTYDAARYEAVARARVAEQKAMLAYENTTTCRMVFLARELDDNTAEPCGICDTCTEPWYPRTVPQEALTAATGSLTAAGVEITPRKQWASGLDKLVGDAAPAGTRIPADEQANTGYALARLSDLGYGAQLRELFTTDAQGTPHDAPTPAPLGKACVNVLAAWDWGDTGRPVAVLTVPSPVRPQLARSLGEGLAGVGKLAYLGEAVLTDTPRFFGGNSAFRCADALRCYTLPDRVRDYLHEHQVPVLLVSELVDSRWTFTVLARELRRAGASAVYPFALAYNR</sequence>
<keyword evidence="8" id="KW-0413">Isomerase</keyword>
<evidence type="ECO:0000256" key="9">
    <source>
        <dbReference type="ARBA" id="ARBA00034617"/>
    </source>
</evidence>
<evidence type="ECO:0000313" key="15">
    <source>
        <dbReference type="EMBL" id="VEI22164.1"/>
    </source>
</evidence>
<keyword evidence="7" id="KW-0238">DNA-binding</keyword>
<dbReference type="GO" id="GO:0009378">
    <property type="term" value="F:four-way junction helicase activity"/>
    <property type="evidence" value="ECO:0007669"/>
    <property type="project" value="TreeGrafter"/>
</dbReference>
<dbReference type="GO" id="GO:0043138">
    <property type="term" value="F:3'-5' DNA helicase activity"/>
    <property type="evidence" value="ECO:0007669"/>
    <property type="project" value="UniProtKB-EC"/>
</dbReference>
<evidence type="ECO:0000256" key="7">
    <source>
        <dbReference type="ARBA" id="ARBA00023125"/>
    </source>
</evidence>
<dbReference type="GO" id="GO:0005737">
    <property type="term" value="C:cytoplasm"/>
    <property type="evidence" value="ECO:0007669"/>
    <property type="project" value="TreeGrafter"/>
</dbReference>
<dbReference type="GO" id="GO:0030894">
    <property type="term" value="C:replisome"/>
    <property type="evidence" value="ECO:0007669"/>
    <property type="project" value="TreeGrafter"/>
</dbReference>
<accession>A0A7Z9A381</accession>
<dbReference type="GO" id="GO:0005524">
    <property type="term" value="F:ATP binding"/>
    <property type="evidence" value="ECO:0007669"/>
    <property type="project" value="UniProtKB-KW"/>
</dbReference>
<dbReference type="SUPFAM" id="SSF52540">
    <property type="entry name" value="P-loop containing nucleoside triphosphate hydrolases"/>
    <property type="match status" value="1"/>
</dbReference>
<evidence type="ECO:0000256" key="10">
    <source>
        <dbReference type="ARBA" id="ARBA00034808"/>
    </source>
</evidence>
<evidence type="ECO:0000256" key="2">
    <source>
        <dbReference type="ARBA" id="ARBA00022723"/>
    </source>
</evidence>
<dbReference type="SMART" id="SM00490">
    <property type="entry name" value="HELICc"/>
    <property type="match status" value="1"/>
</dbReference>
<evidence type="ECO:0000313" key="16">
    <source>
        <dbReference type="Proteomes" id="UP000282386"/>
    </source>
</evidence>
<dbReference type="GO" id="GO:0046872">
    <property type="term" value="F:metal ion binding"/>
    <property type="evidence" value="ECO:0007669"/>
    <property type="project" value="UniProtKB-KW"/>
</dbReference>
<dbReference type="EC" id="5.6.2.4" evidence="10"/>
<evidence type="ECO:0000256" key="11">
    <source>
        <dbReference type="ARBA" id="ARBA00044535"/>
    </source>
</evidence>
<dbReference type="InterPro" id="IPR011545">
    <property type="entry name" value="DEAD/DEAH_box_helicase_dom"/>
</dbReference>
<dbReference type="AlphaFoldDB" id="A0A7Z9A381"/>
<evidence type="ECO:0000256" key="12">
    <source>
        <dbReference type="ARBA" id="ARBA00044550"/>
    </source>
</evidence>
<evidence type="ECO:0000256" key="5">
    <source>
        <dbReference type="ARBA" id="ARBA00022806"/>
    </source>
</evidence>
<evidence type="ECO:0000259" key="13">
    <source>
        <dbReference type="PROSITE" id="PS51192"/>
    </source>
</evidence>
<dbReference type="Proteomes" id="UP000282386">
    <property type="component" value="Chromosome"/>
</dbReference>
<name>A0A7Z9A381_9MICC</name>
<evidence type="ECO:0000256" key="1">
    <source>
        <dbReference type="ARBA" id="ARBA00005446"/>
    </source>
</evidence>
<dbReference type="GO" id="GO:0016787">
    <property type="term" value="F:hydrolase activity"/>
    <property type="evidence" value="ECO:0007669"/>
    <property type="project" value="UniProtKB-KW"/>
</dbReference>
<dbReference type="PANTHER" id="PTHR13710:SF105">
    <property type="entry name" value="ATP-DEPENDENT DNA HELICASE Q1"/>
    <property type="match status" value="1"/>
</dbReference>
<protein>
    <recommendedName>
        <fullName evidence="11">ATP-dependent DNA helicase RecQ</fullName>
        <ecNumber evidence="10">5.6.2.4</ecNumber>
    </recommendedName>
    <alternativeName>
        <fullName evidence="12">DNA 3'-5' helicase RecQ</fullName>
    </alternativeName>
</protein>
<feature type="domain" description="Helicase ATP-binding" evidence="13">
    <location>
        <begin position="42"/>
        <end position="217"/>
    </location>
</feature>
<proteinExistence type="inferred from homology"/>
<dbReference type="GO" id="GO:0003677">
    <property type="term" value="F:DNA binding"/>
    <property type="evidence" value="ECO:0007669"/>
    <property type="project" value="UniProtKB-KW"/>
</dbReference>
<dbReference type="PROSITE" id="PS00690">
    <property type="entry name" value="DEAH_ATP_HELICASE"/>
    <property type="match status" value="1"/>
</dbReference>
<evidence type="ECO:0000256" key="6">
    <source>
        <dbReference type="ARBA" id="ARBA00022840"/>
    </source>
</evidence>
<dbReference type="InterPro" id="IPR004589">
    <property type="entry name" value="DNA_helicase_ATP-dep_RecQ"/>
</dbReference>
<keyword evidence="3" id="KW-0547">Nucleotide-binding</keyword>
<evidence type="ECO:0000256" key="4">
    <source>
        <dbReference type="ARBA" id="ARBA00022801"/>
    </source>
</evidence>
<reference evidence="15 16" key="1">
    <citation type="submission" date="2018-12" db="EMBL/GenBank/DDBJ databases">
        <authorList>
            <consortium name="Pathogen Informatics"/>
        </authorList>
    </citation>
    <scope>NUCLEOTIDE SEQUENCE [LARGE SCALE GENOMIC DNA]</scope>
    <source>
        <strain evidence="15 16">NCTC10207</strain>
    </source>
</reference>
<keyword evidence="4 15" id="KW-0378">Hydrolase</keyword>
<organism evidence="15 16">
    <name type="scientific">Rothia aeria</name>
    <dbReference type="NCBI Taxonomy" id="172042"/>
    <lineage>
        <taxon>Bacteria</taxon>
        <taxon>Bacillati</taxon>
        <taxon>Actinomycetota</taxon>
        <taxon>Actinomycetes</taxon>
        <taxon>Micrococcales</taxon>
        <taxon>Micrococcaceae</taxon>
        <taxon>Rothia</taxon>
    </lineage>
</organism>
<keyword evidence="2" id="KW-0479">Metal-binding</keyword>
<dbReference type="RefSeq" id="WP_126499500.1">
    <property type="nucleotide sequence ID" value="NZ_LR134479.1"/>
</dbReference>
<evidence type="ECO:0000256" key="3">
    <source>
        <dbReference type="ARBA" id="ARBA00022741"/>
    </source>
</evidence>
<comment type="similarity">
    <text evidence="1">Belongs to the helicase family. RecQ subfamily.</text>
</comment>